<feature type="transmembrane region" description="Helical" evidence="2">
    <location>
        <begin position="110"/>
        <end position="131"/>
    </location>
</feature>
<reference evidence="3" key="2">
    <citation type="submission" date="2021-09" db="EMBL/GenBank/DDBJ databases">
        <authorList>
            <person name="Gilroy R."/>
        </authorList>
    </citation>
    <scope>NUCLEOTIDE SEQUENCE</scope>
    <source>
        <strain evidence="3">578</strain>
    </source>
</reference>
<sequence>MSDVKNDEGKLRDVELEAILNDHPKNADMMDRYVAAVLRITRPLLSLFTLAEVIAGAVIGGAPHVWAIVLAVVVVVIFCLSTPIAFWVTSHMPGLKRAQNPMRTFTMATMVNWIFKLIILFGTLLILGDLNFYDHTIFVWSVFVGAVLILGAELVAGLTFDKPSQPQKKKSQNKKSVNKKSHRSGSGLAQDQHHQDEHKA</sequence>
<dbReference type="AlphaFoldDB" id="A0A921FSY1"/>
<comment type="caution">
    <text evidence="3">The sequence shown here is derived from an EMBL/GenBank/DDBJ whole genome shotgun (WGS) entry which is preliminary data.</text>
</comment>
<organism evidence="3 4">
    <name type="scientific">Aeriscardovia aeriphila</name>
    <dbReference type="NCBI Taxonomy" id="218139"/>
    <lineage>
        <taxon>Bacteria</taxon>
        <taxon>Bacillati</taxon>
        <taxon>Actinomycetota</taxon>
        <taxon>Actinomycetes</taxon>
        <taxon>Bifidobacteriales</taxon>
        <taxon>Bifidobacteriaceae</taxon>
        <taxon>Aeriscardovia</taxon>
    </lineage>
</organism>
<feature type="compositionally biased region" description="Basic and acidic residues" evidence="1">
    <location>
        <begin position="191"/>
        <end position="200"/>
    </location>
</feature>
<protein>
    <submittedName>
        <fullName evidence="3">Uncharacterized protein</fullName>
    </submittedName>
</protein>
<accession>A0A921FSY1</accession>
<feature type="transmembrane region" description="Helical" evidence="2">
    <location>
        <begin position="40"/>
        <end position="59"/>
    </location>
</feature>
<feature type="region of interest" description="Disordered" evidence="1">
    <location>
        <begin position="162"/>
        <end position="200"/>
    </location>
</feature>
<keyword evidence="2" id="KW-0812">Transmembrane</keyword>
<dbReference type="Proteomes" id="UP000715651">
    <property type="component" value="Unassembled WGS sequence"/>
</dbReference>
<feature type="transmembrane region" description="Helical" evidence="2">
    <location>
        <begin position="65"/>
        <end position="89"/>
    </location>
</feature>
<proteinExistence type="predicted"/>
<name>A0A921FSY1_9BIFI</name>
<evidence type="ECO:0000313" key="3">
    <source>
        <dbReference type="EMBL" id="HJF17640.1"/>
    </source>
</evidence>
<keyword evidence="2" id="KW-0472">Membrane</keyword>
<keyword evidence="2" id="KW-1133">Transmembrane helix</keyword>
<gene>
    <name evidence="3" type="ORF">K8U78_00440</name>
</gene>
<feature type="compositionally biased region" description="Basic residues" evidence="1">
    <location>
        <begin position="167"/>
        <end position="183"/>
    </location>
</feature>
<evidence type="ECO:0000256" key="1">
    <source>
        <dbReference type="SAM" id="MobiDB-lite"/>
    </source>
</evidence>
<evidence type="ECO:0000256" key="2">
    <source>
        <dbReference type="SAM" id="Phobius"/>
    </source>
</evidence>
<reference evidence="3" key="1">
    <citation type="journal article" date="2021" name="PeerJ">
        <title>Extensive microbial diversity within the chicken gut microbiome revealed by metagenomics and culture.</title>
        <authorList>
            <person name="Gilroy R."/>
            <person name="Ravi A."/>
            <person name="Getino M."/>
            <person name="Pursley I."/>
            <person name="Horton D.L."/>
            <person name="Alikhan N.F."/>
            <person name="Baker D."/>
            <person name="Gharbi K."/>
            <person name="Hall N."/>
            <person name="Watson M."/>
            <person name="Adriaenssens E.M."/>
            <person name="Foster-Nyarko E."/>
            <person name="Jarju S."/>
            <person name="Secka A."/>
            <person name="Antonio M."/>
            <person name="Oren A."/>
            <person name="Chaudhuri R.R."/>
            <person name="La Ragione R."/>
            <person name="Hildebrand F."/>
            <person name="Pallen M.J."/>
        </authorList>
    </citation>
    <scope>NUCLEOTIDE SEQUENCE</scope>
    <source>
        <strain evidence="3">578</strain>
    </source>
</reference>
<evidence type="ECO:0000313" key="4">
    <source>
        <dbReference type="Proteomes" id="UP000715651"/>
    </source>
</evidence>
<dbReference type="EMBL" id="DYWK01000002">
    <property type="protein sequence ID" value="HJF17640.1"/>
    <property type="molecule type" value="Genomic_DNA"/>
</dbReference>
<feature type="transmembrane region" description="Helical" evidence="2">
    <location>
        <begin position="137"/>
        <end position="160"/>
    </location>
</feature>